<keyword evidence="12" id="KW-0107">Calcium channel</keyword>
<dbReference type="GO" id="GO:0005789">
    <property type="term" value="C:endoplasmic reticulum membrane"/>
    <property type="evidence" value="ECO:0007669"/>
    <property type="project" value="UniProtKB-SubCell"/>
</dbReference>
<organism evidence="17 18">
    <name type="scientific">Mesorhabditis spiculigera</name>
    <dbReference type="NCBI Taxonomy" id="96644"/>
    <lineage>
        <taxon>Eukaryota</taxon>
        <taxon>Metazoa</taxon>
        <taxon>Ecdysozoa</taxon>
        <taxon>Nematoda</taxon>
        <taxon>Chromadorea</taxon>
        <taxon>Rhabditida</taxon>
        <taxon>Rhabditina</taxon>
        <taxon>Rhabditomorpha</taxon>
        <taxon>Rhabditoidea</taxon>
        <taxon>Rhabditidae</taxon>
        <taxon>Mesorhabditinae</taxon>
        <taxon>Mesorhabditis</taxon>
    </lineage>
</organism>
<feature type="domain" description="RyR/IP3R Homology associated" evidence="16">
    <location>
        <begin position="1220"/>
        <end position="1326"/>
    </location>
</feature>
<comment type="caution">
    <text evidence="17">The sequence shown here is derived from an EMBL/GenBank/DDBJ whole genome shotgun (WGS) entry which is preliminary data.</text>
</comment>
<keyword evidence="7 12" id="KW-0406">Ion transport</keyword>
<evidence type="ECO:0000256" key="2">
    <source>
        <dbReference type="ARBA" id="ARBA00009453"/>
    </source>
</evidence>
<dbReference type="GO" id="GO:0030667">
    <property type="term" value="C:secretory granule membrane"/>
    <property type="evidence" value="ECO:0007669"/>
    <property type="project" value="TreeGrafter"/>
</dbReference>
<feature type="domain" description="Ion transport" evidence="14">
    <location>
        <begin position="1734"/>
        <end position="1922"/>
    </location>
</feature>
<feature type="non-terminal residue" evidence="17">
    <location>
        <position position="1"/>
    </location>
</feature>
<comment type="domain">
    <text evidence="12">The receptor contains a calcium channel in its C-terminal extremity. Its large N-terminal cytoplasmic region has the ligand-binding site in the N-terminus and modulatory sites in the middle portion immediately upstream of the channel region.</text>
</comment>
<dbReference type="GO" id="GO:0035091">
    <property type="term" value="F:phosphatidylinositol binding"/>
    <property type="evidence" value="ECO:0007669"/>
    <property type="project" value="TreeGrafter"/>
</dbReference>
<feature type="transmembrane region" description="Helical" evidence="12">
    <location>
        <begin position="1661"/>
        <end position="1680"/>
    </location>
</feature>
<evidence type="ECO:0000256" key="12">
    <source>
        <dbReference type="RuleBase" id="RU368044"/>
    </source>
</evidence>
<dbReference type="PANTHER" id="PTHR13715:SF102">
    <property type="entry name" value="INOSITOL 1,4,5-TRISPHOSPHATE RECEPTOR"/>
    <property type="match status" value="1"/>
</dbReference>
<dbReference type="Proteomes" id="UP001177023">
    <property type="component" value="Unassembled WGS sequence"/>
</dbReference>
<dbReference type="InterPro" id="IPR000493">
    <property type="entry name" value="InsP3_rcpt"/>
</dbReference>
<accession>A0AA36D5Z0</accession>
<evidence type="ECO:0000313" key="18">
    <source>
        <dbReference type="Proteomes" id="UP001177023"/>
    </source>
</evidence>
<dbReference type="GO" id="GO:0005220">
    <property type="term" value="F:inositol 1,4,5-trisphosphate-gated calcium channel activity"/>
    <property type="evidence" value="ECO:0007669"/>
    <property type="project" value="UniProtKB-UniRule"/>
</dbReference>
<evidence type="ECO:0000256" key="5">
    <source>
        <dbReference type="ARBA" id="ARBA00022824"/>
    </source>
</evidence>
<comment type="similarity">
    <text evidence="2 12">Belongs to the InsP3 receptor family.</text>
</comment>
<keyword evidence="9 12" id="KW-0675">Receptor</keyword>
<protein>
    <recommendedName>
        <fullName evidence="12">Inositol 1,4,5-trisphosphate receptor</fullName>
    </recommendedName>
</protein>
<comment type="function">
    <text evidence="12">Receptor for inositol 1,4,5-trisphosphate, a second messenger that mediates the release of intracellular calcium.</text>
</comment>
<dbReference type="SUPFAM" id="SSF100909">
    <property type="entry name" value="IP3 receptor type 1 binding core, domain 2"/>
    <property type="match status" value="1"/>
</dbReference>
<dbReference type="InterPro" id="IPR005821">
    <property type="entry name" value="Ion_trans_dom"/>
</dbReference>
<dbReference type="PANTHER" id="PTHR13715">
    <property type="entry name" value="RYANODINE RECEPTOR AND IP3 RECEPTOR"/>
    <property type="match status" value="1"/>
</dbReference>
<evidence type="ECO:0000256" key="6">
    <source>
        <dbReference type="ARBA" id="ARBA00022989"/>
    </source>
</evidence>
<evidence type="ECO:0000256" key="3">
    <source>
        <dbReference type="ARBA" id="ARBA00022448"/>
    </source>
</evidence>
<evidence type="ECO:0000259" key="14">
    <source>
        <dbReference type="Pfam" id="PF00520"/>
    </source>
</evidence>
<dbReference type="InterPro" id="IPR000699">
    <property type="entry name" value="RIH_dom"/>
</dbReference>
<dbReference type="EMBL" id="CATQJA010002659">
    <property type="protein sequence ID" value="CAJ0580449.1"/>
    <property type="molecule type" value="Genomic_DNA"/>
</dbReference>
<dbReference type="InterPro" id="IPR015925">
    <property type="entry name" value="Ryanodine_IP3_receptor"/>
</dbReference>
<keyword evidence="11 12" id="KW-0407">Ion channel</keyword>
<evidence type="ECO:0000259" key="16">
    <source>
        <dbReference type="Pfam" id="PF08454"/>
    </source>
</evidence>
<dbReference type="Pfam" id="PF08454">
    <property type="entry name" value="RIH_assoc"/>
    <property type="match status" value="1"/>
</dbReference>
<keyword evidence="12" id="KW-0106">Calcium</keyword>
<keyword evidence="3 12" id="KW-0813">Transport</keyword>
<feature type="coiled-coil region" evidence="13">
    <location>
        <begin position="2018"/>
        <end position="2045"/>
    </location>
</feature>
<keyword evidence="5 12" id="KW-0256">Endoplasmic reticulum</keyword>
<feature type="transmembrane region" description="Helical" evidence="12">
    <location>
        <begin position="1728"/>
        <end position="1753"/>
    </location>
</feature>
<comment type="subcellular location">
    <subcellularLocation>
        <location evidence="1 12">Endoplasmic reticulum membrane</location>
        <topology evidence="1 12">Multi-pass membrane protein</topology>
    </subcellularLocation>
</comment>
<feature type="transmembrane region" description="Helical" evidence="12">
    <location>
        <begin position="1632"/>
        <end position="1649"/>
    </location>
</feature>
<dbReference type="GO" id="GO:0016529">
    <property type="term" value="C:sarcoplasmic reticulum"/>
    <property type="evidence" value="ECO:0007669"/>
    <property type="project" value="TreeGrafter"/>
</dbReference>
<keyword evidence="6 12" id="KW-1133">Transmembrane helix</keyword>
<dbReference type="PRINTS" id="PR00779">
    <property type="entry name" value="INSP3RECEPTR"/>
</dbReference>
<evidence type="ECO:0000259" key="15">
    <source>
        <dbReference type="Pfam" id="PF01365"/>
    </source>
</evidence>
<evidence type="ECO:0000256" key="11">
    <source>
        <dbReference type="ARBA" id="ARBA00023303"/>
    </source>
</evidence>
<evidence type="ECO:0000256" key="8">
    <source>
        <dbReference type="ARBA" id="ARBA00023136"/>
    </source>
</evidence>
<evidence type="ECO:0000256" key="10">
    <source>
        <dbReference type="ARBA" id="ARBA00023286"/>
    </source>
</evidence>
<evidence type="ECO:0000313" key="17">
    <source>
        <dbReference type="EMBL" id="CAJ0580449.1"/>
    </source>
</evidence>
<keyword evidence="4 12" id="KW-0812">Transmembrane</keyword>
<gene>
    <name evidence="17" type="ORF">MSPICULIGERA_LOCUS18647</name>
</gene>
<keyword evidence="12" id="KW-0109">Calcium transport</keyword>
<evidence type="ECO:0000256" key="4">
    <source>
        <dbReference type="ARBA" id="ARBA00022692"/>
    </source>
</evidence>
<proteinExistence type="inferred from homology"/>
<dbReference type="InterPro" id="IPR035910">
    <property type="entry name" value="RyR/IP3R_RIH_dom_sf"/>
</dbReference>
<keyword evidence="8 12" id="KW-0472">Membrane</keyword>
<dbReference type="GO" id="GO:0005509">
    <property type="term" value="F:calcium ion binding"/>
    <property type="evidence" value="ECO:0007669"/>
    <property type="project" value="TreeGrafter"/>
</dbReference>
<evidence type="ECO:0000256" key="13">
    <source>
        <dbReference type="SAM" id="Coils"/>
    </source>
</evidence>
<dbReference type="GO" id="GO:0005886">
    <property type="term" value="C:plasma membrane"/>
    <property type="evidence" value="ECO:0007669"/>
    <property type="project" value="TreeGrafter"/>
</dbReference>
<keyword evidence="10 12" id="KW-1071">Ligand-gated ion channel</keyword>
<evidence type="ECO:0000256" key="7">
    <source>
        <dbReference type="ARBA" id="ARBA00023065"/>
    </source>
</evidence>
<keyword evidence="13" id="KW-0175">Coiled coil</keyword>
<feature type="transmembrane region" description="Helical" evidence="12">
    <location>
        <begin position="1598"/>
        <end position="1620"/>
    </location>
</feature>
<dbReference type="Pfam" id="PF01365">
    <property type="entry name" value="RYDR_ITPR"/>
    <property type="match status" value="1"/>
</dbReference>
<dbReference type="Gene3D" id="1.10.287.70">
    <property type="match status" value="1"/>
</dbReference>
<feature type="transmembrane region" description="Helical" evidence="12">
    <location>
        <begin position="1890"/>
        <end position="1913"/>
    </location>
</feature>
<name>A0AA36D5Z0_9BILA</name>
<dbReference type="Pfam" id="PF00520">
    <property type="entry name" value="Ion_trans"/>
    <property type="match status" value="1"/>
</dbReference>
<dbReference type="GO" id="GO:0070679">
    <property type="term" value="F:inositol 1,4,5 trisphosphate binding"/>
    <property type="evidence" value="ECO:0007669"/>
    <property type="project" value="UniProtKB-UniRule"/>
</dbReference>
<dbReference type="GO" id="GO:0051209">
    <property type="term" value="P:release of sequestered calcium ion into cytosol"/>
    <property type="evidence" value="ECO:0007669"/>
    <property type="project" value="UniProtKB-UniRule"/>
</dbReference>
<evidence type="ECO:0000256" key="9">
    <source>
        <dbReference type="ARBA" id="ARBA00023170"/>
    </source>
</evidence>
<keyword evidence="18" id="KW-1185">Reference proteome</keyword>
<dbReference type="InterPro" id="IPR013662">
    <property type="entry name" value="RIH_assoc-dom"/>
</dbReference>
<reference evidence="17" key="1">
    <citation type="submission" date="2023-06" db="EMBL/GenBank/DDBJ databases">
        <authorList>
            <person name="Delattre M."/>
        </authorList>
    </citation>
    <scope>NUCLEOTIDE SEQUENCE</scope>
    <source>
        <strain evidence="17">AF72</strain>
    </source>
</reference>
<evidence type="ECO:0000256" key="1">
    <source>
        <dbReference type="ARBA" id="ARBA00004477"/>
    </source>
</evidence>
<feature type="domain" description="RIH" evidence="15">
    <location>
        <begin position="495"/>
        <end position="642"/>
    </location>
</feature>
<feature type="transmembrane region" description="Helical" evidence="12">
    <location>
        <begin position="1773"/>
        <end position="1795"/>
    </location>
</feature>
<sequence length="2058" mass="233829">MCQEQQYLAIDPPPDKRLMNISHELPAKLVLKCMSDARLPADLRASFARLLLHLHVVKGSPHSAVRHARLWRDIPEEVTVSSYDTNGTKGYVDGGRARLDERIAKEILSTVDNYLAGLRSATADGAVLRSSGACVHTNKLTFEMVTLARSLAQFGFYTFAHLLQLAKNLLAIVDSSPPQKQTTTQNVQEGMNMITRVTRGMLAAKVDAQAPSLRPSSLDAKMSLEQSLAVKESQQLILKSKLIVAEILQFIMDVRRDYRITVVLSWFKKRFPCDEDGNLHDNANINENVARELCEEIFSTTENELNLDGGEGRLMLAILLQMTMSDYSPLTSIALKVLFRHFTQYQELLEDLKTVQLLVSNDDVQNYKQVDRDLFILKNLTEKSELWVHGDRNHSVTQSEPGEEKNTKTALEGVNLHHSSKGFNNEECMKSLCQIIDQHYPGIATECAQLLNKLLLGEDRDDSALALQELSDRAPLIAYPLIRQILVRIKQLCYKESKPDIMNQQLLRNMRVYEVVLQFLSVPYDKKNDSEMPKLITLSHEFLRSFCKNNKENQSRLQKYVSIEKDAKEGFLRVETIEEVATVVAIYRNNRELCQNVSEGLIAHVVGLIENKQRNAIYLELLQSLVCVADKEIEASQDKVATEICSSSDEVRQFYTDSSSYEELMEMMRNAPAYLDNTHKLKYHIELVKLLALCTRGKNGSTELKCASEVPMDHIVRVVTSPDCLIEVKTAYLQFLLHCYIDTDAEMKDAYRPEYVNDLLSNMHYDIQKLRTETQRTATASTTALETYICVTVTEVLIKFFEKPYSDQAKVDIMQFQKLFTAILQNLGSLQNNWLRKNPKSTKYWYRVAECVKRLTKCAEEHNLTLPPNISVPPAAAGTTAKQRWQNAANSTRFFRMNQQTLATVRRRNSCISNAIGLTPGHPAPMQDRNANVVTCYQMMIGEFKFYLLPLHAAEGSVLVDVLHMPQLLFPFGSYLREQCAKGRVVNKLIQHCKKLMQNKQEHLCTRGERLRSKLLLRYFGESSQLKKGAGKGVKKEPQVGEEELISLSEIAPIDSVPVYDIQCKLNDAGASELVIDIITSDPSYEIFLKAIQLARALLHSGNDKVQHSFYMMLKKKNIHEPFFKAISVRLQAAQNRLKSDMMSCAESKPKSTSAILTPSADTANNTDHPFISFGDSMTGGHGRFSRGSSMSGGMEFEMGSVPDINPYQDEERPKDDLPKEVAIVEPILRVLQLLCENHNSLLQNFIRKQSDRANHNLVAETLMFLDTVCGSTKGSLGVFGEIGVHNFSLITQTLNTLTEFCQGPCHENQNTMAMQENGLNIIISLVLNDIKPLADERMDLALEIKSNASKLLLAIMESRHDSENAERVLHNMTNMAGGPKQLVHAIAQAFKMANSTDLAVAQVRRDILSQAPQMNGPRSLLAPPVKNGQVNLPGISVDGSGTISILDEEKKPEEDFDGKCPETTIVNPKEVGHNIYILAHQLARHSQDLEHWLDPEGEHKSPDTEEALRFYKNHTAQIEIVRRDRTLERVVFPIHPTCSFLTKETKQSVYENTERDAQGSKVTEFFGHWEDLYEEMRWQEKLQKRMFLSWCTQRLRLWGRLCLFFAILVNCTVALHFPFTQNDEPYTQPDTAVHAAAIGSCIFLYFRWDDRSAMGTSWSFMVCIAIAMFSVSTLLMNVLGIVPALVLIGIAQVFNKVIHVTAFVSNRGLVDKHWKERLADQELYYHLVYLFLCVAGLLLHPFYYAFLLFDIVASEDTLQNVIKSVTKNWKSIILTGLLALILVYLFAIFGFLFFQKDFRLEVEQLQHPAIGGPSVIPPFLRKVEETCPKDGCAAEEGKEDDDEEEKVYTCDSLRMCIITTLNWGLRNGGGIGDVLRNIHPSESLFYWRILYDMSFFVVCIVIVLNLIFGVIIDTFGDLRTEKNEKEDILKNSCFICGLERGKFDNRSVSFEDHREKEHNLWHYLYFIVWLKIKDETEFTGPESYVHECIINRDLDWFPRMQAISLKEEDQDADQPDQMALREELRSLNQKLREMAGQFEEFRQVVDIMASTRGATPM</sequence>